<sequence>MLFSAAGLVLLAPLVARAQFGYGPPAGGGNTAPAATTTQAAVAPSAPSDTPGHHNVNVAPNEQFVFTPNSITASVGDQVTFWFPNNGLTHSVTQSSMAAPCTYLTASSNSSAGFDSGLTADTQFTITISDASQPIFFHCKQVLHCGMGMVGVINGNITQFMAAAEAIGSKEATETDSGFVSGGVNAVASASPSNTGMGATNTPASGSGNSGNAGSRVEMSFGAMLLAAAAIALL</sequence>
<dbReference type="InterPro" id="IPR052953">
    <property type="entry name" value="Ser-rich/MCO-related"/>
</dbReference>
<feature type="compositionally biased region" description="Polar residues" evidence="3">
    <location>
        <begin position="191"/>
        <end position="203"/>
    </location>
</feature>
<gene>
    <name evidence="6" type="ORF">HMN09_00057500</name>
</gene>
<proteinExistence type="predicted"/>
<protein>
    <submittedName>
        <fullName evidence="6">Copper-bind domain-containing protein</fullName>
    </submittedName>
</protein>
<dbReference type="GO" id="GO:0009055">
    <property type="term" value="F:electron transfer activity"/>
    <property type="evidence" value="ECO:0007669"/>
    <property type="project" value="InterPro"/>
</dbReference>
<dbReference type="Proteomes" id="UP000613580">
    <property type="component" value="Unassembled WGS sequence"/>
</dbReference>
<comment type="caution">
    <text evidence="6">The sequence shown here is derived from an EMBL/GenBank/DDBJ whole genome shotgun (WGS) entry which is preliminary data.</text>
</comment>
<evidence type="ECO:0000256" key="1">
    <source>
        <dbReference type="ARBA" id="ARBA00022723"/>
    </source>
</evidence>
<evidence type="ECO:0000256" key="3">
    <source>
        <dbReference type="SAM" id="MobiDB-lite"/>
    </source>
</evidence>
<keyword evidence="1" id="KW-0479">Metal-binding</keyword>
<dbReference type="OrthoDB" id="1921208at2759"/>
<evidence type="ECO:0000256" key="2">
    <source>
        <dbReference type="ARBA" id="ARBA00023008"/>
    </source>
</evidence>
<keyword evidence="7" id="KW-1185">Reference proteome</keyword>
<dbReference type="PANTHER" id="PTHR34883">
    <property type="entry name" value="SERINE-RICH PROTEIN, PUTATIVE-RELATED-RELATED"/>
    <property type="match status" value="1"/>
</dbReference>
<name>A0A8H6TU43_MYCCL</name>
<evidence type="ECO:0000259" key="5">
    <source>
        <dbReference type="Pfam" id="PF00127"/>
    </source>
</evidence>
<dbReference type="InterPro" id="IPR008972">
    <property type="entry name" value="Cupredoxin"/>
</dbReference>
<evidence type="ECO:0000256" key="4">
    <source>
        <dbReference type="SAM" id="SignalP"/>
    </source>
</evidence>
<dbReference type="GO" id="GO:0005507">
    <property type="term" value="F:copper ion binding"/>
    <property type="evidence" value="ECO:0007669"/>
    <property type="project" value="InterPro"/>
</dbReference>
<keyword evidence="4" id="KW-0732">Signal</keyword>
<dbReference type="EMBL" id="JACAZE010000001">
    <property type="protein sequence ID" value="KAF7322782.1"/>
    <property type="molecule type" value="Genomic_DNA"/>
</dbReference>
<dbReference type="CDD" id="cd00920">
    <property type="entry name" value="Cupredoxin"/>
    <property type="match status" value="1"/>
</dbReference>
<dbReference type="InterPro" id="IPR000923">
    <property type="entry name" value="BlueCu_1"/>
</dbReference>
<organism evidence="6 7">
    <name type="scientific">Mycena chlorophos</name>
    <name type="common">Agaric fungus</name>
    <name type="synonym">Agaricus chlorophos</name>
    <dbReference type="NCBI Taxonomy" id="658473"/>
    <lineage>
        <taxon>Eukaryota</taxon>
        <taxon>Fungi</taxon>
        <taxon>Dikarya</taxon>
        <taxon>Basidiomycota</taxon>
        <taxon>Agaricomycotina</taxon>
        <taxon>Agaricomycetes</taxon>
        <taxon>Agaricomycetidae</taxon>
        <taxon>Agaricales</taxon>
        <taxon>Marasmiineae</taxon>
        <taxon>Mycenaceae</taxon>
        <taxon>Mycena</taxon>
    </lineage>
</organism>
<keyword evidence="2" id="KW-0186">Copper</keyword>
<dbReference type="SUPFAM" id="SSF49503">
    <property type="entry name" value="Cupredoxins"/>
    <property type="match status" value="1"/>
</dbReference>
<feature type="domain" description="Blue (type 1) copper" evidence="5">
    <location>
        <begin position="59"/>
        <end position="153"/>
    </location>
</feature>
<dbReference type="PANTHER" id="PTHR34883:SF15">
    <property type="entry name" value="EXTRACELLULAR SERINE-RICH PROTEIN"/>
    <property type="match status" value="1"/>
</dbReference>
<accession>A0A8H6TU43</accession>
<feature type="signal peptide" evidence="4">
    <location>
        <begin position="1"/>
        <end position="18"/>
    </location>
</feature>
<evidence type="ECO:0000313" key="7">
    <source>
        <dbReference type="Proteomes" id="UP000613580"/>
    </source>
</evidence>
<dbReference type="AlphaFoldDB" id="A0A8H6TU43"/>
<reference evidence="6" key="1">
    <citation type="submission" date="2020-05" db="EMBL/GenBank/DDBJ databases">
        <title>Mycena genomes resolve the evolution of fungal bioluminescence.</title>
        <authorList>
            <person name="Tsai I.J."/>
        </authorList>
    </citation>
    <scope>NUCLEOTIDE SEQUENCE</scope>
    <source>
        <strain evidence="6">110903Hualien_Pintung</strain>
    </source>
</reference>
<dbReference type="Pfam" id="PF00127">
    <property type="entry name" value="Copper-bind"/>
    <property type="match status" value="1"/>
</dbReference>
<feature type="chain" id="PRO_5034107198" evidence="4">
    <location>
        <begin position="19"/>
        <end position="234"/>
    </location>
</feature>
<dbReference type="Gene3D" id="2.60.40.420">
    <property type="entry name" value="Cupredoxins - blue copper proteins"/>
    <property type="match status" value="1"/>
</dbReference>
<evidence type="ECO:0000313" key="6">
    <source>
        <dbReference type="EMBL" id="KAF7322782.1"/>
    </source>
</evidence>
<feature type="region of interest" description="Disordered" evidence="3">
    <location>
        <begin position="191"/>
        <end position="212"/>
    </location>
</feature>